<evidence type="ECO:0000259" key="2">
    <source>
        <dbReference type="Pfam" id="PF21338"/>
    </source>
</evidence>
<accession>A0A2S5A3Z3</accession>
<gene>
    <name evidence="3" type="ORF">C3K47_05925</name>
</gene>
<dbReference type="Proteomes" id="UP000236893">
    <property type="component" value="Unassembled WGS sequence"/>
</dbReference>
<dbReference type="InterPro" id="IPR035447">
    <property type="entry name" value="DNA_topo_I_N_sf"/>
</dbReference>
<dbReference type="GO" id="GO:0003677">
    <property type="term" value="F:DNA binding"/>
    <property type="evidence" value="ECO:0007669"/>
    <property type="project" value="InterPro"/>
</dbReference>
<dbReference type="InterPro" id="IPR014711">
    <property type="entry name" value="TopoI_cat_a-hlx-sub_euk"/>
</dbReference>
<comment type="caution">
    <text evidence="3">The sequence shown here is derived from an EMBL/GenBank/DDBJ whole genome shotgun (WGS) entry which is preliminary data.</text>
</comment>
<sequence length="341" mass="39146">MRLALIHSSDTSPGYSRKLKGQKFVYLDKEGNRITDEETVARIKKLAIPPAWTNVWICAKPNGHLQATGTDALGRKQYKYHADWRLQRNKVNHGRMLQFGKLLPKIRKKIKADLLKRTWNKNKVQALAIEVLLQTYIRIGNANYSRKYGSFGLTTLKNHHIKADKNNLIIRFKGKKGVLQTCVLTNARLVRLLKMVKELPGKEIFQYYNHKGELTSLDSQSVNDYLKEITGNDYSAKDFRTWAGTLAAFNYLITQPSTTEPSEIRKLTNEAVAYAANQLGNTVSICKKHYVNPALLMQYEMGGLRTFQKRYSTKNELDKSTQMENLLISFLKKIKVEPKHI</sequence>
<feature type="domain" description="DNA topoisomerase IB N-terminal" evidence="2">
    <location>
        <begin position="23"/>
        <end position="71"/>
    </location>
</feature>
<dbReference type="Gene3D" id="3.30.66.10">
    <property type="entry name" value="DNA topoisomerase I domain"/>
    <property type="match status" value="1"/>
</dbReference>
<evidence type="ECO:0000313" key="3">
    <source>
        <dbReference type="EMBL" id="POY37301.1"/>
    </source>
</evidence>
<dbReference type="RefSeq" id="WP_103788208.1">
    <property type="nucleotide sequence ID" value="NZ_PQVF01000004.1"/>
</dbReference>
<dbReference type="Gene3D" id="3.90.15.10">
    <property type="entry name" value="Topoisomerase I, Chain A, domain 3"/>
    <property type="match status" value="1"/>
</dbReference>
<keyword evidence="4" id="KW-1185">Reference proteome</keyword>
<dbReference type="GO" id="GO:0003917">
    <property type="term" value="F:DNA topoisomerase type I (single strand cut, ATP-independent) activity"/>
    <property type="evidence" value="ECO:0007669"/>
    <property type="project" value="InterPro"/>
</dbReference>
<dbReference type="Gene3D" id="1.10.132.120">
    <property type="match status" value="1"/>
</dbReference>
<feature type="domain" description="DNA topoisomerase I catalytic core eukaryotic-type" evidence="1">
    <location>
        <begin position="85"/>
        <end position="290"/>
    </location>
</feature>
<protein>
    <submittedName>
        <fullName evidence="3">DNA topoisomerase I</fullName>
    </submittedName>
</protein>
<proteinExistence type="predicted"/>
<dbReference type="InterPro" id="IPR013500">
    <property type="entry name" value="TopoI_cat_euk"/>
</dbReference>
<dbReference type="InterPro" id="IPR011010">
    <property type="entry name" value="DNA_brk_join_enz"/>
</dbReference>
<dbReference type="InterPro" id="IPR049331">
    <property type="entry name" value="Top1B_N_bact"/>
</dbReference>
<dbReference type="PROSITE" id="PS52038">
    <property type="entry name" value="TOPO_IB_2"/>
    <property type="match status" value="1"/>
</dbReference>
<keyword evidence="3" id="KW-0413">Isomerase</keyword>
<evidence type="ECO:0000313" key="4">
    <source>
        <dbReference type="Proteomes" id="UP000236893"/>
    </source>
</evidence>
<dbReference type="GO" id="GO:0006265">
    <property type="term" value="P:DNA topological change"/>
    <property type="evidence" value="ECO:0007669"/>
    <property type="project" value="InterPro"/>
</dbReference>
<dbReference type="SUPFAM" id="SSF56349">
    <property type="entry name" value="DNA breaking-rejoining enzymes"/>
    <property type="match status" value="1"/>
</dbReference>
<dbReference type="AlphaFoldDB" id="A0A2S5A3Z3"/>
<dbReference type="OrthoDB" id="9778962at2"/>
<dbReference type="SUPFAM" id="SSF55869">
    <property type="entry name" value="DNA topoisomerase I domain"/>
    <property type="match status" value="1"/>
</dbReference>
<dbReference type="Pfam" id="PF21338">
    <property type="entry name" value="Top1B_N_bact"/>
    <property type="match status" value="1"/>
</dbReference>
<evidence type="ECO:0000259" key="1">
    <source>
        <dbReference type="Pfam" id="PF01028"/>
    </source>
</evidence>
<dbReference type="EMBL" id="PQVF01000004">
    <property type="protein sequence ID" value="POY37301.1"/>
    <property type="molecule type" value="Genomic_DNA"/>
</dbReference>
<organism evidence="3 4">
    <name type="scientific">Solitalea longa</name>
    <dbReference type="NCBI Taxonomy" id="2079460"/>
    <lineage>
        <taxon>Bacteria</taxon>
        <taxon>Pseudomonadati</taxon>
        <taxon>Bacteroidota</taxon>
        <taxon>Sphingobacteriia</taxon>
        <taxon>Sphingobacteriales</taxon>
        <taxon>Sphingobacteriaceae</taxon>
        <taxon>Solitalea</taxon>
    </lineage>
</organism>
<dbReference type="Pfam" id="PF01028">
    <property type="entry name" value="Topoisom_I"/>
    <property type="match status" value="1"/>
</dbReference>
<name>A0A2S5A3Z3_9SPHI</name>
<reference evidence="3 4" key="1">
    <citation type="submission" date="2018-01" db="EMBL/GenBank/DDBJ databases">
        <authorList>
            <person name="Gaut B.S."/>
            <person name="Morton B.R."/>
            <person name="Clegg M.T."/>
            <person name="Duvall M.R."/>
        </authorList>
    </citation>
    <scope>NUCLEOTIDE SEQUENCE [LARGE SCALE GENOMIC DNA]</scope>
    <source>
        <strain evidence="3 4">HR-AV</strain>
    </source>
</reference>